<feature type="transmembrane region" description="Helical" evidence="2">
    <location>
        <begin position="92"/>
        <end position="116"/>
    </location>
</feature>
<dbReference type="InterPro" id="IPR007686">
    <property type="entry name" value="YutG/PgpA"/>
</dbReference>
<keyword evidence="1" id="KW-1208">Phospholipid metabolism</keyword>
<dbReference type="EC" id="3.1.3.27" evidence="1"/>
<dbReference type="Proteomes" id="UP001302316">
    <property type="component" value="Unassembled WGS sequence"/>
</dbReference>
<evidence type="ECO:0000313" key="4">
    <source>
        <dbReference type="EMBL" id="MEA5444506.1"/>
    </source>
</evidence>
<dbReference type="GO" id="GO:0009395">
    <property type="term" value="P:phospholipid catabolic process"/>
    <property type="evidence" value="ECO:0007669"/>
    <property type="project" value="UniProtKB-KW"/>
</dbReference>
<dbReference type="CDD" id="cd06971">
    <property type="entry name" value="PgpA"/>
    <property type="match status" value="1"/>
</dbReference>
<keyword evidence="1 2" id="KW-0472">Membrane</keyword>
<comment type="function">
    <text evidence="1">Lipid phosphatase which dephosphorylates phosphatidylglycerophosphate (PGP) to phosphatidylglycerol (PG).</text>
</comment>
<comment type="catalytic activity">
    <reaction evidence="1">
        <text>a 1,2-diacyl-sn-glycero-3-phospho-(1'-sn-glycero-3'-phosphate) + H2O = a 1,2-diacyl-sn-glycero-3-phospho-(1'-sn-glycerol) + phosphate</text>
        <dbReference type="Rhea" id="RHEA:33751"/>
        <dbReference type="ChEBI" id="CHEBI:15377"/>
        <dbReference type="ChEBI" id="CHEBI:43474"/>
        <dbReference type="ChEBI" id="CHEBI:60110"/>
        <dbReference type="ChEBI" id="CHEBI:64716"/>
        <dbReference type="EC" id="3.1.3.27"/>
    </reaction>
</comment>
<keyword evidence="5" id="KW-1185">Reference proteome</keyword>
<evidence type="ECO:0000313" key="5">
    <source>
        <dbReference type="Proteomes" id="UP001302316"/>
    </source>
</evidence>
<dbReference type="GO" id="GO:0005886">
    <property type="term" value="C:plasma membrane"/>
    <property type="evidence" value="ECO:0007669"/>
    <property type="project" value="UniProtKB-SubCell"/>
</dbReference>
<comment type="caution">
    <text evidence="4">The sequence shown here is derived from an EMBL/GenBank/DDBJ whole genome shotgun (WGS) entry which is preliminary data.</text>
</comment>
<dbReference type="InterPro" id="IPR026037">
    <property type="entry name" value="PgpA"/>
</dbReference>
<organism evidence="4 5">
    <name type="scientific">Natronospira elongata</name>
    <dbReference type="NCBI Taxonomy" id="3110268"/>
    <lineage>
        <taxon>Bacteria</taxon>
        <taxon>Pseudomonadati</taxon>
        <taxon>Pseudomonadota</taxon>
        <taxon>Gammaproteobacteria</taxon>
        <taxon>Natronospirales</taxon>
        <taxon>Natronospiraceae</taxon>
        <taxon>Natronospira</taxon>
    </lineage>
</organism>
<feature type="transmembrane region" description="Helical" evidence="2">
    <location>
        <begin position="137"/>
        <end position="161"/>
    </location>
</feature>
<keyword evidence="1" id="KW-0442">Lipid degradation</keyword>
<dbReference type="InterPro" id="IPR036681">
    <property type="entry name" value="PgpA-like_sf"/>
</dbReference>
<name>A0AAP6MLW3_9GAMM</name>
<dbReference type="AlphaFoldDB" id="A0AAP6MLW3"/>
<dbReference type="Pfam" id="PF04608">
    <property type="entry name" value="PgpA"/>
    <property type="match status" value="1"/>
</dbReference>
<comment type="subcellular location">
    <subcellularLocation>
        <location evidence="1">Cell inner membrane</location>
        <topology evidence="1">Multi-pass membrane protein</topology>
    </subcellularLocation>
</comment>
<keyword evidence="1" id="KW-0479">Metal-binding</keyword>
<reference evidence="4 5" key="1">
    <citation type="submission" date="2023-12" db="EMBL/GenBank/DDBJ databases">
        <title>Whole-genome sequencing of halo(alkali)philic microorganisms from hypersaline lakes.</title>
        <authorList>
            <person name="Sorokin D.Y."/>
            <person name="Merkel A.Y."/>
            <person name="Messina E."/>
            <person name="Yakimov M."/>
        </authorList>
    </citation>
    <scope>NUCLEOTIDE SEQUENCE [LARGE SCALE GENOMIC DNA]</scope>
    <source>
        <strain evidence="4 5">AB-CW1</strain>
    </source>
</reference>
<evidence type="ECO:0000259" key="3">
    <source>
        <dbReference type="Pfam" id="PF04608"/>
    </source>
</evidence>
<feature type="domain" description="YutG/PgpA" evidence="3">
    <location>
        <begin position="21"/>
        <end position="157"/>
    </location>
</feature>
<keyword evidence="1" id="KW-1003">Cell membrane</keyword>
<dbReference type="EMBL" id="JAYGII010000002">
    <property type="protein sequence ID" value="MEA5444506.1"/>
    <property type="molecule type" value="Genomic_DNA"/>
</dbReference>
<keyword evidence="1" id="KW-0460">Magnesium</keyword>
<accession>A0AAP6MLW3</accession>
<dbReference type="SUPFAM" id="SSF101307">
    <property type="entry name" value="YutG-like"/>
    <property type="match status" value="1"/>
</dbReference>
<keyword evidence="1" id="KW-0997">Cell inner membrane</keyword>
<dbReference type="GO" id="GO:0046872">
    <property type="term" value="F:metal ion binding"/>
    <property type="evidence" value="ECO:0007669"/>
    <property type="project" value="UniProtKB-KW"/>
</dbReference>
<dbReference type="PANTHER" id="PTHR36305:SF1">
    <property type="entry name" value="PHOSPHATIDYLGLYCEROPHOSPHATASE A"/>
    <property type="match status" value="1"/>
</dbReference>
<feature type="transmembrane region" description="Helical" evidence="2">
    <location>
        <begin position="54"/>
        <end position="72"/>
    </location>
</feature>
<dbReference type="PANTHER" id="PTHR36305">
    <property type="entry name" value="PHOSPHATIDYLGLYCEROPHOSPHATASE A"/>
    <property type="match status" value="1"/>
</dbReference>
<evidence type="ECO:0000256" key="1">
    <source>
        <dbReference type="PIRNR" id="PIRNR006162"/>
    </source>
</evidence>
<keyword evidence="1" id="KW-0595">Phospholipid degradation</keyword>
<gene>
    <name evidence="4" type="ORF">VCB98_01560</name>
</gene>
<keyword evidence="1" id="KW-0378">Hydrolase</keyword>
<comment type="pathway">
    <text evidence="1">Phospholipid metabolism; phosphatidylglycerol biosynthesis; phosphatidylglycerol from CDP-diacylglycerol: step 2/2.</text>
</comment>
<dbReference type="RefSeq" id="WP_346049776.1">
    <property type="nucleotide sequence ID" value="NZ_JAYGII010000002.1"/>
</dbReference>
<feature type="transmembrane region" description="Helical" evidence="2">
    <location>
        <begin position="20"/>
        <end position="47"/>
    </location>
</feature>
<protein>
    <recommendedName>
        <fullName evidence="1">Phosphatidylglycerophosphatase A</fullName>
        <ecNumber evidence="1">3.1.3.27</ecNumber>
    </recommendedName>
    <alternativeName>
        <fullName evidence="1">Phosphatidylglycerolphosphate phosphatase A</fullName>
    </alternativeName>
</protein>
<dbReference type="GO" id="GO:0008962">
    <property type="term" value="F:phosphatidylglycerophosphatase activity"/>
    <property type="evidence" value="ECO:0007669"/>
    <property type="project" value="UniProtKB-EC"/>
</dbReference>
<proteinExistence type="predicted"/>
<evidence type="ECO:0000256" key="2">
    <source>
        <dbReference type="SAM" id="Phobius"/>
    </source>
</evidence>
<sequence length="171" mass="18881">MRKHAPMPPARQVFTDPVHFLAFGFGLGLSPKAPGTVGTLAALPFLLLSAQWHFMAQLALAVAVCLVGIWICGESARRLDSHDHPGIVWDEIGGWLVTMLLVPINPLTLVAGYLLFRFFDIVKPWPIRWLDRHVHGGLGIMLDDIIAAVMAGLVLWIGYSWHVGDFTHAML</sequence>
<comment type="cofactor">
    <cofactor evidence="1">
        <name>Mg(2+)</name>
        <dbReference type="ChEBI" id="CHEBI:18420"/>
    </cofactor>
</comment>
<dbReference type="PIRSF" id="PIRSF006162">
    <property type="entry name" value="PgpA"/>
    <property type="match status" value="1"/>
</dbReference>
<keyword evidence="1" id="KW-0443">Lipid metabolism</keyword>
<keyword evidence="1 2" id="KW-0812">Transmembrane</keyword>
<keyword evidence="2" id="KW-1133">Transmembrane helix</keyword>